<dbReference type="OMA" id="WFVDPSE"/>
<dbReference type="SUPFAM" id="SSF81301">
    <property type="entry name" value="Nucleotidyltransferase"/>
    <property type="match status" value="1"/>
</dbReference>
<dbReference type="OrthoDB" id="21330at2759"/>
<accession>D8PX41</accession>
<evidence type="ECO:0000313" key="2">
    <source>
        <dbReference type="EMBL" id="EFJ00329.1"/>
    </source>
</evidence>
<dbReference type="EMBL" id="GL377303">
    <property type="protein sequence ID" value="EFJ00329.1"/>
    <property type="molecule type" value="Genomic_DNA"/>
</dbReference>
<feature type="compositionally biased region" description="Basic residues" evidence="1">
    <location>
        <begin position="101"/>
        <end position="111"/>
    </location>
</feature>
<organism evidence="3">
    <name type="scientific">Schizophyllum commune (strain H4-8 / FGSC 9210)</name>
    <name type="common">Split gill fungus</name>
    <dbReference type="NCBI Taxonomy" id="578458"/>
    <lineage>
        <taxon>Eukaryota</taxon>
        <taxon>Fungi</taxon>
        <taxon>Dikarya</taxon>
        <taxon>Basidiomycota</taxon>
        <taxon>Agaricomycotina</taxon>
        <taxon>Agaricomycetes</taxon>
        <taxon>Agaricomycetidae</taxon>
        <taxon>Agaricales</taxon>
        <taxon>Schizophyllaceae</taxon>
        <taxon>Schizophyllum</taxon>
    </lineage>
</organism>
<dbReference type="HOGENOM" id="CLU_123408_0_0_1"/>
<dbReference type="InterPro" id="IPR043519">
    <property type="entry name" value="NT_sf"/>
</dbReference>
<dbReference type="Pfam" id="PF02410">
    <property type="entry name" value="RsfS"/>
    <property type="match status" value="1"/>
</dbReference>
<proteinExistence type="predicted"/>
<dbReference type="eggNOG" id="ENOG502SEVI">
    <property type="taxonomic scope" value="Eukaryota"/>
</dbReference>
<dbReference type="AlphaFoldDB" id="D8PX41"/>
<evidence type="ECO:0000313" key="3">
    <source>
        <dbReference type="Proteomes" id="UP000007431"/>
    </source>
</evidence>
<dbReference type="GeneID" id="9594420"/>
<dbReference type="Gene3D" id="3.30.460.10">
    <property type="entry name" value="Beta Polymerase, domain 2"/>
    <property type="match status" value="1"/>
</dbReference>
<dbReference type="VEuPathDB" id="FungiDB:SCHCODRAFT_02605872"/>
<sequence length="208" mass="22912">MSLTTALRSLSRAPVRPAVRLFTVFAPSGSTPWFVDPAETTTRRAPLEVAEEAPPVPDAAPTPLKALRQSLVKSPHLDRASVVVAPHNELLPESGEPPVRERRHGVRRKRGGNYSGETLYEDTGGIWDWVMLAQVKEGTENRGGIEAVVRDVHRTLSTLDPPITLPTHHKRGEHNGWAMIDAGNFAVHIMSKPARDKYFGSALARLRQ</sequence>
<name>D8PX41_SCHCM</name>
<gene>
    <name evidence="2" type="ORF">SCHCODRAFT_50677</name>
</gene>
<evidence type="ECO:0000256" key="1">
    <source>
        <dbReference type="SAM" id="MobiDB-lite"/>
    </source>
</evidence>
<dbReference type="Proteomes" id="UP000007431">
    <property type="component" value="Unassembled WGS sequence"/>
</dbReference>
<keyword evidence="3" id="KW-1185">Reference proteome</keyword>
<reference evidence="2 3" key="1">
    <citation type="journal article" date="2010" name="Nat. Biotechnol.">
        <title>Genome sequence of the model mushroom Schizophyllum commune.</title>
        <authorList>
            <person name="Ohm R.A."/>
            <person name="de Jong J.F."/>
            <person name="Lugones L.G."/>
            <person name="Aerts A."/>
            <person name="Kothe E."/>
            <person name="Stajich J.E."/>
            <person name="de Vries R.P."/>
            <person name="Record E."/>
            <person name="Levasseur A."/>
            <person name="Baker S.E."/>
            <person name="Bartholomew K.A."/>
            <person name="Coutinho P.M."/>
            <person name="Erdmann S."/>
            <person name="Fowler T.J."/>
            <person name="Gathman A.C."/>
            <person name="Lombard V."/>
            <person name="Henrissat B."/>
            <person name="Knabe N."/>
            <person name="Kuees U."/>
            <person name="Lilly W.W."/>
            <person name="Lindquist E."/>
            <person name="Lucas S."/>
            <person name="Magnuson J.K."/>
            <person name="Piumi F."/>
            <person name="Raudaskoski M."/>
            <person name="Salamov A."/>
            <person name="Schmutz J."/>
            <person name="Schwarze F.W.M.R."/>
            <person name="vanKuyk P.A."/>
            <person name="Horton J.S."/>
            <person name="Grigoriev I.V."/>
            <person name="Woesten H.A.B."/>
        </authorList>
    </citation>
    <scope>NUCLEOTIDE SEQUENCE [LARGE SCALE GENOMIC DNA]</scope>
    <source>
        <strain evidence="3">H4-8 / FGSC 9210</strain>
    </source>
</reference>
<dbReference type="KEGG" id="scm:SCHCO_02605872"/>
<dbReference type="RefSeq" id="XP_003035231.1">
    <property type="nucleotide sequence ID" value="XM_003035185.1"/>
</dbReference>
<dbReference type="InParanoid" id="D8PX41"/>
<feature type="region of interest" description="Disordered" evidence="1">
    <location>
        <begin position="90"/>
        <end position="112"/>
    </location>
</feature>
<protein>
    <submittedName>
        <fullName evidence="2">Uncharacterized protein</fullName>
    </submittedName>
</protein>